<evidence type="ECO:0000313" key="2">
    <source>
        <dbReference type="EMBL" id="CDJ42327.1"/>
    </source>
</evidence>
<name>U6KW16_EIMTE</name>
<keyword evidence="3" id="KW-1185">Reference proteome</keyword>
<proteinExistence type="predicted"/>
<protein>
    <submittedName>
        <fullName evidence="2">Uncharacterized protein</fullName>
    </submittedName>
</protein>
<dbReference type="GeneID" id="25252879"/>
<feature type="compositionally biased region" description="Basic and acidic residues" evidence="1">
    <location>
        <begin position="306"/>
        <end position="317"/>
    </location>
</feature>
<reference evidence="2" key="2">
    <citation type="submission" date="2013-10" db="EMBL/GenBank/DDBJ databases">
        <authorList>
            <person name="Aslett M."/>
        </authorList>
    </citation>
    <scope>NUCLEOTIDE SEQUENCE [LARGE SCALE GENOMIC DNA]</scope>
    <source>
        <strain evidence="2">Houghton</strain>
    </source>
</reference>
<dbReference type="AlphaFoldDB" id="U6KW16"/>
<dbReference type="VEuPathDB" id="ToxoDB:ETH_00018730"/>
<organism evidence="2 3">
    <name type="scientific">Eimeria tenella</name>
    <name type="common">Coccidian parasite</name>
    <dbReference type="NCBI Taxonomy" id="5802"/>
    <lineage>
        <taxon>Eukaryota</taxon>
        <taxon>Sar</taxon>
        <taxon>Alveolata</taxon>
        <taxon>Apicomplexa</taxon>
        <taxon>Conoidasida</taxon>
        <taxon>Coccidia</taxon>
        <taxon>Eucoccidiorida</taxon>
        <taxon>Eimeriorina</taxon>
        <taxon>Eimeriidae</taxon>
        <taxon>Eimeria</taxon>
    </lineage>
</organism>
<feature type="compositionally biased region" description="Low complexity" evidence="1">
    <location>
        <begin position="381"/>
        <end position="400"/>
    </location>
</feature>
<dbReference type="VEuPathDB" id="ToxoDB:ETH2_1502200"/>
<sequence>MASQSSLQEIGEATDAVFASLHLRPFLLRLPLPAGEAAATIRGICEKVTKNKSASHTRSNPLDAATEQPDAARAEQQVEGLRQMLSSQSVAGFVLVLVEAPQGPLGGPQGPLKGPQGPHYCPVAGGIVEVVDPVERSVRAIWCRRSLPAEVSEVIMRTLSLRLFAYGFASSQQMVPSSLNKDSLSPSKTPVANRLISCTQESMFLFPRDATAFMKTQLCMSRHWETPLDGGSHIDHPKAPCRCSSVRNVAGAWQFSGISLSRFVNYWRNHGRVALLEVPSSALGYFALHDRPGQGLESGAKRQRRRAAEAVKTEEAPRTPPQGGAAGAAAAKELQQQQLQQQPASEAGEVIAASSRRGLRRECSIPPLSHHGGAQRRQAKAARMGAAAGPPARGAPRPAEGAPPPAGQQQLPRHRQPALPSRPTARANGPKGLRCAGVATDNLRARRTR</sequence>
<feature type="compositionally biased region" description="Polar residues" evidence="1">
    <location>
        <begin position="51"/>
        <end position="60"/>
    </location>
</feature>
<evidence type="ECO:0000313" key="3">
    <source>
        <dbReference type="Proteomes" id="UP000030747"/>
    </source>
</evidence>
<accession>U6KW16</accession>
<dbReference type="OrthoDB" id="337840at2759"/>
<feature type="region of interest" description="Disordered" evidence="1">
    <location>
        <begin position="293"/>
        <end position="449"/>
    </location>
</feature>
<dbReference type="RefSeq" id="XP_013233077.1">
    <property type="nucleotide sequence ID" value="XM_013377623.1"/>
</dbReference>
<dbReference type="EMBL" id="HG675711">
    <property type="protein sequence ID" value="CDJ42327.1"/>
    <property type="molecule type" value="Genomic_DNA"/>
</dbReference>
<dbReference type="OMA" id="HYCPVAG"/>
<feature type="compositionally biased region" description="Low complexity" evidence="1">
    <location>
        <begin position="321"/>
        <end position="348"/>
    </location>
</feature>
<dbReference type="Proteomes" id="UP000030747">
    <property type="component" value="Unassembled WGS sequence"/>
</dbReference>
<evidence type="ECO:0000256" key="1">
    <source>
        <dbReference type="SAM" id="MobiDB-lite"/>
    </source>
</evidence>
<gene>
    <name evidence="2" type="ORF">ETH_00018730</name>
</gene>
<feature type="region of interest" description="Disordered" evidence="1">
    <location>
        <begin position="50"/>
        <end position="72"/>
    </location>
</feature>
<reference evidence="2" key="1">
    <citation type="submission" date="2013-10" db="EMBL/GenBank/DDBJ databases">
        <title>Genomic analysis of the causative agents of coccidiosis in chickens.</title>
        <authorList>
            <person name="Reid A.J."/>
            <person name="Blake D."/>
            <person name="Billington K."/>
            <person name="Browne H."/>
            <person name="Dunn M."/>
            <person name="Hung S."/>
            <person name="Kawahara F."/>
            <person name="Miranda-Saavedra D."/>
            <person name="Mourier T."/>
            <person name="Nagra H."/>
            <person name="Otto T.D."/>
            <person name="Rawlings N."/>
            <person name="Sanchez A."/>
            <person name="Sanders M."/>
            <person name="Subramaniam C."/>
            <person name="Tay Y."/>
            <person name="Dear P."/>
            <person name="Doerig C."/>
            <person name="Gruber A."/>
            <person name="Parkinson J."/>
            <person name="Shirley M."/>
            <person name="Wan K.L."/>
            <person name="Berriman M."/>
            <person name="Tomley F."/>
            <person name="Pain A."/>
        </authorList>
    </citation>
    <scope>NUCLEOTIDE SEQUENCE [LARGE SCALE GENOMIC DNA]</scope>
    <source>
        <strain evidence="2">Houghton</strain>
    </source>
</reference>